<accession>A0A7W7ZCC5</accession>
<name>A0A7W7ZCC5_9BACT</name>
<evidence type="ECO:0000259" key="1">
    <source>
        <dbReference type="Pfam" id="PF02225"/>
    </source>
</evidence>
<reference evidence="3 4" key="1">
    <citation type="submission" date="2020-08" db="EMBL/GenBank/DDBJ databases">
        <title>Genomic Encyclopedia of Type Strains, Phase IV (KMG-V): Genome sequencing to study the core and pangenomes of soil and plant-associated prokaryotes.</title>
        <authorList>
            <person name="Whitman W."/>
        </authorList>
    </citation>
    <scope>NUCLEOTIDE SEQUENCE [LARGE SCALE GENOMIC DNA]</scope>
    <source>
        <strain evidence="3 4">M8UP14</strain>
    </source>
</reference>
<dbReference type="InterPro" id="IPR003137">
    <property type="entry name" value="PA_domain"/>
</dbReference>
<organism evidence="3 4">
    <name type="scientific">Granulicella aggregans</name>
    <dbReference type="NCBI Taxonomy" id="474949"/>
    <lineage>
        <taxon>Bacteria</taxon>
        <taxon>Pseudomonadati</taxon>
        <taxon>Acidobacteriota</taxon>
        <taxon>Terriglobia</taxon>
        <taxon>Terriglobales</taxon>
        <taxon>Acidobacteriaceae</taxon>
        <taxon>Granulicella</taxon>
    </lineage>
</organism>
<evidence type="ECO:0000259" key="2">
    <source>
        <dbReference type="Pfam" id="PF04389"/>
    </source>
</evidence>
<dbReference type="SUPFAM" id="SSF53187">
    <property type="entry name" value="Zn-dependent exopeptidases"/>
    <property type="match status" value="1"/>
</dbReference>
<sequence>MTSEAFRLQRGTVRRFKTVTVGVMAGLCLVCSGQNIPADSGIPAKELKGFSAISEADLHKNLSYIASDKLAGRLSLRPGDDAAIEWVADQFEKAGLTPATVAPDGKASYLQAVPLVEYKPDRATIKVTLTRGGEATVFQAPQVVGAYKDDVELSAPVVFAGYGITAPELGYDDYKSIDVKGKIVLIFDHEPQEDDPKSIFNGTGNTRYATTRVKLLTAQAHGAIAALIVAEPNRKHLTNAERSAKIYVGGTVRTTPLPLQALREDELHIPGLTVVDAVAAKLLATAGASPSELQAGIDRDLKPQSRLLPDTSVSLHMKNLSRALGTSWNVAGLLEGSDPELATETILISAHHDHDGESPRAGTEPDLYGRQPMDIWHGADDNGSGTVGVVELARAFAMNKPKPKRSILFVVFASEERGLLGSYWMAAHPLRPLATTKAMINFDMIGRNETASPQTDGLITIPPDTTNRLNLIGALYSPDYDQVVKEENKNIGLVLDDRFDHESALNVFFRSDQFPFVLKDIPAFWWFTGFHPDYHHTTDTADKINYVKMAKILRLAYLTAWHFGDADVEPTFVANPGTTQNVATQ</sequence>
<feature type="domain" description="PA" evidence="1">
    <location>
        <begin position="154"/>
        <end position="239"/>
    </location>
</feature>
<dbReference type="Proteomes" id="UP000540989">
    <property type="component" value="Unassembled WGS sequence"/>
</dbReference>
<dbReference type="RefSeq" id="WP_246408917.1">
    <property type="nucleotide sequence ID" value="NZ_JACHIP010000002.1"/>
</dbReference>
<dbReference type="GO" id="GO:0006508">
    <property type="term" value="P:proteolysis"/>
    <property type="evidence" value="ECO:0007669"/>
    <property type="project" value="InterPro"/>
</dbReference>
<gene>
    <name evidence="3" type="ORF">HDF16_001902</name>
</gene>
<dbReference type="Pfam" id="PF02225">
    <property type="entry name" value="PA"/>
    <property type="match status" value="1"/>
</dbReference>
<protein>
    <recommendedName>
        <fullName evidence="5">Zn-dependent M28 family amino/carboxypeptidase</fullName>
    </recommendedName>
</protein>
<dbReference type="InterPro" id="IPR045175">
    <property type="entry name" value="M28_fam"/>
</dbReference>
<feature type="domain" description="Peptidase M28" evidence="2">
    <location>
        <begin position="329"/>
        <end position="556"/>
    </location>
</feature>
<evidence type="ECO:0008006" key="5">
    <source>
        <dbReference type="Google" id="ProtNLM"/>
    </source>
</evidence>
<dbReference type="Gene3D" id="3.50.30.30">
    <property type="match status" value="1"/>
</dbReference>
<evidence type="ECO:0000313" key="4">
    <source>
        <dbReference type="Proteomes" id="UP000540989"/>
    </source>
</evidence>
<dbReference type="EMBL" id="JACHIP010000002">
    <property type="protein sequence ID" value="MBB5057217.1"/>
    <property type="molecule type" value="Genomic_DNA"/>
</dbReference>
<dbReference type="PROSITE" id="PS00018">
    <property type="entry name" value="EF_HAND_1"/>
    <property type="match status" value="1"/>
</dbReference>
<dbReference type="PANTHER" id="PTHR12147">
    <property type="entry name" value="METALLOPEPTIDASE M28 FAMILY MEMBER"/>
    <property type="match status" value="1"/>
</dbReference>
<dbReference type="InterPro" id="IPR046450">
    <property type="entry name" value="PA_dom_sf"/>
</dbReference>
<evidence type="ECO:0000313" key="3">
    <source>
        <dbReference type="EMBL" id="MBB5057217.1"/>
    </source>
</evidence>
<dbReference type="InterPro" id="IPR007484">
    <property type="entry name" value="Peptidase_M28"/>
</dbReference>
<dbReference type="AlphaFoldDB" id="A0A7W7ZCC5"/>
<dbReference type="SUPFAM" id="SSF52025">
    <property type="entry name" value="PA domain"/>
    <property type="match status" value="1"/>
</dbReference>
<comment type="caution">
    <text evidence="3">The sequence shown here is derived from an EMBL/GenBank/DDBJ whole genome shotgun (WGS) entry which is preliminary data.</text>
</comment>
<dbReference type="InterPro" id="IPR018247">
    <property type="entry name" value="EF_Hand_1_Ca_BS"/>
</dbReference>
<keyword evidence="4" id="KW-1185">Reference proteome</keyword>
<dbReference type="PANTHER" id="PTHR12147:SF26">
    <property type="entry name" value="PEPTIDASE M28 DOMAIN-CONTAINING PROTEIN"/>
    <property type="match status" value="1"/>
</dbReference>
<dbReference type="Gene3D" id="3.40.630.10">
    <property type="entry name" value="Zn peptidases"/>
    <property type="match status" value="1"/>
</dbReference>
<proteinExistence type="predicted"/>
<dbReference type="GO" id="GO:0008235">
    <property type="term" value="F:metalloexopeptidase activity"/>
    <property type="evidence" value="ECO:0007669"/>
    <property type="project" value="InterPro"/>
</dbReference>
<dbReference type="Pfam" id="PF04389">
    <property type="entry name" value="Peptidase_M28"/>
    <property type="match status" value="1"/>
</dbReference>